<gene>
    <name evidence="1" type="ORF">NBRC116591_20500</name>
</gene>
<dbReference type="EMBL" id="BAABWN010000006">
    <property type="protein sequence ID" value="GAA6168239.1"/>
    <property type="molecule type" value="Genomic_DNA"/>
</dbReference>
<evidence type="ECO:0000313" key="2">
    <source>
        <dbReference type="Proteomes" id="UP001465153"/>
    </source>
</evidence>
<sequence length="139" mass="16518">MAKDSDIKVFTRRSLHELSKNNKQLKDIIKDFKAYKEGYKVKSFGRDAPFHRPKPAAELAELMHVHLMNHPKSKILTAAKITDPYYLTSDSFLIYSKGFFNPKYYYIIDYLEKEAHSKVEDMDYMRWLIKQAESFRKTK</sequence>
<name>A0ABQ0A9B1_9GAMM</name>
<dbReference type="RefSeq" id="WP_353302909.1">
    <property type="nucleotide sequence ID" value="NZ_BAABWN010000006.1"/>
</dbReference>
<comment type="caution">
    <text evidence="1">The sequence shown here is derived from an EMBL/GenBank/DDBJ whole genome shotgun (WGS) entry which is preliminary data.</text>
</comment>
<organism evidence="1 2">
    <name type="scientific">Sessilibacter corallicola</name>
    <dbReference type="NCBI Taxonomy" id="2904075"/>
    <lineage>
        <taxon>Bacteria</taxon>
        <taxon>Pseudomonadati</taxon>
        <taxon>Pseudomonadota</taxon>
        <taxon>Gammaproteobacteria</taxon>
        <taxon>Cellvibrionales</taxon>
        <taxon>Cellvibrionaceae</taxon>
        <taxon>Sessilibacter</taxon>
    </lineage>
</organism>
<keyword evidence="2" id="KW-1185">Reference proteome</keyword>
<protein>
    <submittedName>
        <fullName evidence="1">Uncharacterized protein</fullName>
    </submittedName>
</protein>
<accession>A0ABQ0A9B1</accession>
<reference evidence="1 2" key="1">
    <citation type="submission" date="2024-04" db="EMBL/GenBank/DDBJ databases">
        <title>Draft genome sequence of Sessilibacter corallicola NBRC 116591.</title>
        <authorList>
            <person name="Miyakawa T."/>
            <person name="Kusuya Y."/>
            <person name="Miura T."/>
        </authorList>
    </citation>
    <scope>NUCLEOTIDE SEQUENCE [LARGE SCALE GENOMIC DNA]</scope>
    <source>
        <strain evidence="1 2">KU-00831-HH</strain>
    </source>
</reference>
<proteinExistence type="predicted"/>
<dbReference type="Pfam" id="PF13957">
    <property type="entry name" value="YafO_toxin"/>
    <property type="match status" value="1"/>
</dbReference>
<dbReference type="Proteomes" id="UP001465153">
    <property type="component" value="Unassembled WGS sequence"/>
</dbReference>
<evidence type="ECO:0000313" key="1">
    <source>
        <dbReference type="EMBL" id="GAA6168239.1"/>
    </source>
</evidence>
<dbReference type="InterPro" id="IPR020353">
    <property type="entry name" value="Toxin_YafO"/>
</dbReference>